<keyword evidence="8" id="KW-0326">Glycosidase</keyword>
<organism evidence="9 10">
    <name type="scientific">Clonostachys solani</name>
    <dbReference type="NCBI Taxonomy" id="160281"/>
    <lineage>
        <taxon>Eukaryota</taxon>
        <taxon>Fungi</taxon>
        <taxon>Dikarya</taxon>
        <taxon>Ascomycota</taxon>
        <taxon>Pezizomycotina</taxon>
        <taxon>Sordariomycetes</taxon>
        <taxon>Hypocreomycetidae</taxon>
        <taxon>Hypocreales</taxon>
        <taxon>Bionectriaceae</taxon>
        <taxon>Clonostachys</taxon>
    </lineage>
</organism>
<dbReference type="GO" id="GO:0005975">
    <property type="term" value="P:carbohydrate metabolic process"/>
    <property type="evidence" value="ECO:0007669"/>
    <property type="project" value="InterPro"/>
</dbReference>
<comment type="pathway">
    <text evidence="2">Protein modification; protein glycosylation.</text>
</comment>
<dbReference type="AlphaFoldDB" id="A0A9N9ZH37"/>
<dbReference type="InterPro" id="IPR001382">
    <property type="entry name" value="Glyco_hydro_47"/>
</dbReference>
<evidence type="ECO:0000313" key="9">
    <source>
        <dbReference type="EMBL" id="CAH0056310.1"/>
    </source>
</evidence>
<sequence length="608" mass="67617">MLLKKARVMAVGLALLLCLLVYWHRQWTVEEDEFPVVAQLPPLEMPPWPIAEELWRAPGNSTWKPTFPVSKMARPPMAETEPLPQVQATFDIESMQAQATRLERQNAVRAAFLASWHAYKKHAWMADELRPMSGEKHNALGGWAATVVDSLDTLWIMGLHDEFAKAVAALDGISFNRTRLAEVNTFKTTVHYLGGFLSAFELSGDVRLLRKAAEVGDMMYKAFDTPSHMPVTRWNAHAATTGLNQTAAANAEAAEVVGLSIEFTRLSQITGDPKWFDAVQRVNEAFAAAQDDTALPGMWPKSIDARQVRLTSGTVFSLGSSGDSMYEHLPKMAVLTGGQLPVYQSMYEKAINTSRRTNFFRPMIPDMQDVLVADTVHVKEVDGERRINYEYRAQHGACFAGAMLALGSRLFGRPKDLALASKLTDGCVLASQAFPFGIMPESAAVAPCMSASTCKWDDDQWRREVLMAHDMSPANFSLAQPIIDAASLPKGYTRVHDSRYTLRSEAVESVFVLYRVTARPDLPDAAWDMFTAIDAVTRADMGHTAVSDVTNPKRDPDGMNSMGTVWMGSTLKYFYLMFCDPQMLSLDEYVFNTEGHPMKRLRRAAVEP</sequence>
<evidence type="ECO:0000256" key="7">
    <source>
        <dbReference type="PIRSR" id="PIRSR601382-3"/>
    </source>
</evidence>
<dbReference type="PANTHER" id="PTHR11742">
    <property type="entry name" value="MANNOSYL-OLIGOSACCHARIDE ALPHA-1,2-MANNOSIDASE-RELATED"/>
    <property type="match status" value="1"/>
</dbReference>
<feature type="binding site" evidence="6">
    <location>
        <position position="593"/>
    </location>
    <ligand>
        <name>Ca(2+)</name>
        <dbReference type="ChEBI" id="CHEBI:29108"/>
    </ligand>
</feature>
<dbReference type="SUPFAM" id="SSF48225">
    <property type="entry name" value="Seven-hairpin glycosidases"/>
    <property type="match status" value="1"/>
</dbReference>
<dbReference type="Gene3D" id="1.50.10.10">
    <property type="match status" value="1"/>
</dbReference>
<dbReference type="Proteomes" id="UP000775872">
    <property type="component" value="Unassembled WGS sequence"/>
</dbReference>
<dbReference type="InterPro" id="IPR036026">
    <property type="entry name" value="Seven-hairpin_glycosidases"/>
</dbReference>
<comment type="similarity">
    <text evidence="3 8">Belongs to the glycosyl hydrolase 47 family.</text>
</comment>
<dbReference type="PRINTS" id="PR00747">
    <property type="entry name" value="GLYHDRLASE47"/>
</dbReference>
<keyword evidence="6" id="KW-0106">Calcium</keyword>
<keyword evidence="10" id="KW-1185">Reference proteome</keyword>
<dbReference type="OrthoDB" id="8118055at2759"/>
<dbReference type="GO" id="GO:0016020">
    <property type="term" value="C:membrane"/>
    <property type="evidence" value="ECO:0007669"/>
    <property type="project" value="InterPro"/>
</dbReference>
<gene>
    <name evidence="9" type="ORF">CSOL1703_00006250</name>
</gene>
<reference evidence="9" key="1">
    <citation type="submission" date="2021-10" db="EMBL/GenBank/DDBJ databases">
        <authorList>
            <person name="Piombo E."/>
        </authorList>
    </citation>
    <scope>NUCLEOTIDE SEQUENCE</scope>
</reference>
<dbReference type="GO" id="GO:0004571">
    <property type="term" value="F:mannosyl-oligosaccharide 1,2-alpha-mannosidase activity"/>
    <property type="evidence" value="ECO:0007669"/>
    <property type="project" value="InterPro"/>
</dbReference>
<dbReference type="EMBL" id="CABFOC020000063">
    <property type="protein sequence ID" value="CAH0056310.1"/>
    <property type="molecule type" value="Genomic_DNA"/>
</dbReference>
<evidence type="ECO:0000256" key="3">
    <source>
        <dbReference type="ARBA" id="ARBA00007658"/>
    </source>
</evidence>
<evidence type="ECO:0000256" key="8">
    <source>
        <dbReference type="RuleBase" id="RU361193"/>
    </source>
</evidence>
<dbReference type="InterPro" id="IPR050749">
    <property type="entry name" value="Glycosyl_Hydrolase_47"/>
</dbReference>
<name>A0A9N9ZH37_9HYPO</name>
<dbReference type="PANTHER" id="PTHR11742:SF89">
    <property type="entry name" value="ALPHA-1,2-MANNOSIDASE"/>
    <property type="match status" value="1"/>
</dbReference>
<dbReference type="InterPro" id="IPR012341">
    <property type="entry name" value="6hp_glycosidase-like_sf"/>
</dbReference>
<feature type="disulfide bond" evidence="7">
    <location>
        <begin position="398"/>
        <end position="427"/>
    </location>
</feature>
<protein>
    <recommendedName>
        <fullName evidence="8">alpha-1,2-Mannosidase</fullName>
        <ecNumber evidence="8">3.2.1.-</ecNumber>
    </recommendedName>
</protein>
<keyword evidence="4 8" id="KW-0378">Hydrolase</keyword>
<evidence type="ECO:0000313" key="10">
    <source>
        <dbReference type="Proteomes" id="UP000775872"/>
    </source>
</evidence>
<evidence type="ECO:0000256" key="1">
    <source>
        <dbReference type="ARBA" id="ARBA00001913"/>
    </source>
</evidence>
<accession>A0A9N9ZH37</accession>
<dbReference type="GO" id="GO:0036503">
    <property type="term" value="P:ERAD pathway"/>
    <property type="evidence" value="ECO:0007669"/>
    <property type="project" value="UniProtKB-ARBA"/>
</dbReference>
<comment type="caution">
    <text evidence="9">The sequence shown here is derived from an EMBL/GenBank/DDBJ whole genome shotgun (WGS) entry which is preliminary data.</text>
</comment>
<dbReference type="EC" id="3.2.1.-" evidence="8"/>
<dbReference type="GO" id="GO:0005783">
    <property type="term" value="C:endoplasmic reticulum"/>
    <property type="evidence" value="ECO:0007669"/>
    <property type="project" value="TreeGrafter"/>
</dbReference>
<evidence type="ECO:0000256" key="6">
    <source>
        <dbReference type="PIRSR" id="PIRSR601382-2"/>
    </source>
</evidence>
<dbReference type="Pfam" id="PF01532">
    <property type="entry name" value="Glyco_hydro_47"/>
    <property type="match status" value="1"/>
</dbReference>
<dbReference type="GO" id="GO:0005509">
    <property type="term" value="F:calcium ion binding"/>
    <property type="evidence" value="ECO:0007669"/>
    <property type="project" value="InterPro"/>
</dbReference>
<proteinExistence type="inferred from homology"/>
<evidence type="ECO:0000256" key="5">
    <source>
        <dbReference type="ARBA" id="ARBA00023157"/>
    </source>
</evidence>
<evidence type="ECO:0000256" key="4">
    <source>
        <dbReference type="ARBA" id="ARBA00022801"/>
    </source>
</evidence>
<keyword evidence="6" id="KW-0479">Metal-binding</keyword>
<keyword evidence="5 7" id="KW-1015">Disulfide bond</keyword>
<comment type="cofactor">
    <cofactor evidence="1 6">
        <name>Ca(2+)</name>
        <dbReference type="ChEBI" id="CHEBI:29108"/>
    </cofactor>
</comment>
<evidence type="ECO:0000256" key="2">
    <source>
        <dbReference type="ARBA" id="ARBA00004922"/>
    </source>
</evidence>